<organism evidence="3 4">
    <name type="scientific">Allokutzneria oryzae</name>
    <dbReference type="NCBI Taxonomy" id="1378989"/>
    <lineage>
        <taxon>Bacteria</taxon>
        <taxon>Bacillati</taxon>
        <taxon>Actinomycetota</taxon>
        <taxon>Actinomycetes</taxon>
        <taxon>Pseudonocardiales</taxon>
        <taxon>Pseudonocardiaceae</taxon>
        <taxon>Allokutzneria</taxon>
    </lineage>
</organism>
<feature type="compositionally biased region" description="Basic and acidic residues" evidence="1">
    <location>
        <begin position="53"/>
        <end position="64"/>
    </location>
</feature>
<accession>A0ABV5ZZS0</accession>
<evidence type="ECO:0000256" key="1">
    <source>
        <dbReference type="SAM" id="MobiDB-lite"/>
    </source>
</evidence>
<feature type="signal peptide" evidence="2">
    <location>
        <begin position="1"/>
        <end position="19"/>
    </location>
</feature>
<dbReference type="Proteomes" id="UP001589693">
    <property type="component" value="Unassembled WGS sequence"/>
</dbReference>
<evidence type="ECO:0000256" key="2">
    <source>
        <dbReference type="SAM" id="SignalP"/>
    </source>
</evidence>
<evidence type="ECO:0000313" key="3">
    <source>
        <dbReference type="EMBL" id="MFB9905698.1"/>
    </source>
</evidence>
<dbReference type="EMBL" id="JBHLZU010000014">
    <property type="protein sequence ID" value="MFB9905698.1"/>
    <property type="molecule type" value="Genomic_DNA"/>
</dbReference>
<dbReference type="InterPro" id="IPR025975">
    <property type="entry name" value="Polysacc_lyase"/>
</dbReference>
<reference evidence="3 4" key="1">
    <citation type="submission" date="2024-09" db="EMBL/GenBank/DDBJ databases">
        <authorList>
            <person name="Sun Q."/>
            <person name="Mori K."/>
        </authorList>
    </citation>
    <scope>NUCLEOTIDE SEQUENCE [LARGE SCALE GENOMIC DNA]</scope>
    <source>
        <strain evidence="3 4">TBRC 7907</strain>
    </source>
</reference>
<proteinExistence type="predicted"/>
<protein>
    <submittedName>
        <fullName evidence="3">Polysaccharide lyase</fullName>
    </submittedName>
</protein>
<keyword evidence="3" id="KW-0456">Lyase</keyword>
<dbReference type="Pfam" id="PF14099">
    <property type="entry name" value="Polysacc_lyase"/>
    <property type="match status" value="1"/>
</dbReference>
<dbReference type="GO" id="GO:0016829">
    <property type="term" value="F:lyase activity"/>
    <property type="evidence" value="ECO:0007669"/>
    <property type="project" value="UniProtKB-KW"/>
</dbReference>
<feature type="compositionally biased region" description="Polar residues" evidence="1">
    <location>
        <begin position="295"/>
        <end position="305"/>
    </location>
</feature>
<name>A0ABV5ZZS0_9PSEU</name>
<dbReference type="RefSeq" id="WP_377852999.1">
    <property type="nucleotide sequence ID" value="NZ_JBHLZU010000014.1"/>
</dbReference>
<feature type="region of interest" description="Disordered" evidence="1">
    <location>
        <begin position="258"/>
        <end position="305"/>
    </location>
</feature>
<feature type="chain" id="PRO_5046790673" evidence="2">
    <location>
        <begin position="20"/>
        <end position="305"/>
    </location>
</feature>
<gene>
    <name evidence="3" type="ORF">ACFFQA_17330</name>
</gene>
<comment type="caution">
    <text evidence="3">The sequence shown here is derived from an EMBL/GenBank/DDBJ whole genome shotgun (WGS) entry which is preliminary data.</text>
</comment>
<keyword evidence="4" id="KW-1185">Reference proteome</keyword>
<sequence length="305" mass="33075">MKRHSTLAIAIAAAVAASAAVVTGTGAAAPLALDWESAQQHTMPGGPPPGWAKEYDPSVRHENGEPQARTATAPEPVRAGGHAARFELRKDDPVINNGARAELSHDFRTGEQWYGFSTYLKDWAPDQAPDIVTQWHQHWEVGSSPPLSINTRKGGWEISQNWEGHSEQTPVGPYESNKWTDWVVHVKWSAGADGVLRIWKDGKPVPGFENRTGRNNYDDDRGNYMKVGIYKWPWSQGRPSDTDTRVLYHDETRIAGADGSYEAVAPGGGSATPRDEVDPVDGVRMIHPSKPGGPSSATTPATGSA</sequence>
<evidence type="ECO:0000313" key="4">
    <source>
        <dbReference type="Proteomes" id="UP001589693"/>
    </source>
</evidence>
<dbReference type="Gene3D" id="2.60.120.200">
    <property type="match status" value="1"/>
</dbReference>
<feature type="region of interest" description="Disordered" evidence="1">
    <location>
        <begin position="39"/>
        <end position="76"/>
    </location>
</feature>
<keyword evidence="2" id="KW-0732">Signal</keyword>